<reference evidence="7 8" key="1">
    <citation type="journal article" date="2017" name="Curr. Biol.">
        <title>Genome architecture and evolution of a unichromosomal asexual nematode.</title>
        <authorList>
            <person name="Fradin H."/>
            <person name="Zegar C."/>
            <person name="Gutwein M."/>
            <person name="Lucas J."/>
            <person name="Kovtun M."/>
            <person name="Corcoran D."/>
            <person name="Baugh L.R."/>
            <person name="Kiontke K."/>
            <person name="Gunsalus K."/>
            <person name="Fitch D.H."/>
            <person name="Piano F."/>
        </authorList>
    </citation>
    <scope>NUCLEOTIDE SEQUENCE [LARGE SCALE GENOMIC DNA]</scope>
    <source>
        <strain evidence="7">PF1309</strain>
    </source>
</reference>
<gene>
    <name evidence="7" type="ORF">WR25_08971</name>
</gene>
<dbReference type="GO" id="GO:0012505">
    <property type="term" value="C:endomembrane system"/>
    <property type="evidence" value="ECO:0007669"/>
    <property type="project" value="UniProtKB-SubCell"/>
</dbReference>
<evidence type="ECO:0000256" key="2">
    <source>
        <dbReference type="ARBA" id="ARBA00022692"/>
    </source>
</evidence>
<evidence type="ECO:0000256" key="5">
    <source>
        <dbReference type="SAM" id="MobiDB-lite"/>
    </source>
</evidence>
<name>A0A2A2LTF1_9BILA</name>
<accession>A0A2A2LTF1</accession>
<evidence type="ECO:0000256" key="4">
    <source>
        <dbReference type="ARBA" id="ARBA00023136"/>
    </source>
</evidence>
<organism evidence="7 8">
    <name type="scientific">Diploscapter pachys</name>
    <dbReference type="NCBI Taxonomy" id="2018661"/>
    <lineage>
        <taxon>Eukaryota</taxon>
        <taxon>Metazoa</taxon>
        <taxon>Ecdysozoa</taxon>
        <taxon>Nematoda</taxon>
        <taxon>Chromadorea</taxon>
        <taxon>Rhabditida</taxon>
        <taxon>Rhabditina</taxon>
        <taxon>Rhabditomorpha</taxon>
        <taxon>Rhabditoidea</taxon>
        <taxon>Rhabditidae</taxon>
        <taxon>Diploscapter</taxon>
    </lineage>
</organism>
<evidence type="ECO:0000313" key="7">
    <source>
        <dbReference type="EMBL" id="PAV89247.1"/>
    </source>
</evidence>
<dbReference type="PANTHER" id="PTHR12479:SF10">
    <property type="entry name" value="LYSOSOMAL-ASSOCIATED TRANSMEMBRANE PROTEIN"/>
    <property type="match status" value="1"/>
</dbReference>
<feature type="transmembrane region" description="Helical" evidence="6">
    <location>
        <begin position="133"/>
        <end position="162"/>
    </location>
</feature>
<feature type="transmembrane region" description="Helical" evidence="6">
    <location>
        <begin position="182"/>
        <end position="205"/>
    </location>
</feature>
<feature type="compositionally biased region" description="Polar residues" evidence="5">
    <location>
        <begin position="13"/>
        <end position="37"/>
    </location>
</feature>
<evidence type="ECO:0000256" key="1">
    <source>
        <dbReference type="ARBA" id="ARBA00004127"/>
    </source>
</evidence>
<keyword evidence="8" id="KW-1185">Reference proteome</keyword>
<comment type="subcellular location">
    <subcellularLocation>
        <location evidence="1">Endomembrane system</location>
        <topology evidence="1">Multi-pass membrane protein</topology>
    </subcellularLocation>
</comment>
<evidence type="ECO:0000313" key="8">
    <source>
        <dbReference type="Proteomes" id="UP000218231"/>
    </source>
</evidence>
<protein>
    <submittedName>
        <fullName evidence="7">Uncharacterized protein</fullName>
    </submittedName>
</protein>
<feature type="transmembrane region" description="Helical" evidence="6">
    <location>
        <begin position="70"/>
        <end position="89"/>
    </location>
</feature>
<keyword evidence="2 6" id="KW-0812">Transmembrane</keyword>
<dbReference type="OrthoDB" id="5862767at2759"/>
<keyword evidence="4 6" id="KW-0472">Membrane</keyword>
<dbReference type="GO" id="GO:0005765">
    <property type="term" value="C:lysosomal membrane"/>
    <property type="evidence" value="ECO:0007669"/>
    <property type="project" value="TreeGrafter"/>
</dbReference>
<sequence>MSTYEMTEKAHLLSQNPDGQQQQPESVNGGQQYTQPTQVQGPTHVKWFNHNDDKYKCCCSSVHVKNGAMAFGVLYVIMTLLSLFNLTVYMQLDNRFPDPVYVLPISIMWAMGLCSLACICILLVGIRTQRSHLLIPFLVLIGVYMLCTFVSLLVILFQAAFVLLFKTMNETINNKNIQIMPFYAIASILYISALAIEVWVFNVVYRCMKYLSDAKKMDHYTLFNNPV</sequence>
<proteinExistence type="predicted"/>
<feature type="transmembrane region" description="Helical" evidence="6">
    <location>
        <begin position="101"/>
        <end position="126"/>
    </location>
</feature>
<dbReference type="Proteomes" id="UP000218231">
    <property type="component" value="Unassembled WGS sequence"/>
</dbReference>
<keyword evidence="3 6" id="KW-1133">Transmembrane helix</keyword>
<dbReference type="PANTHER" id="PTHR12479">
    <property type="entry name" value="LYSOSOMAL-ASSOCIATED TRANSMEMBRANE PROTEIN"/>
    <property type="match status" value="1"/>
</dbReference>
<dbReference type="InterPro" id="IPR051115">
    <property type="entry name" value="LAPTM_transporter"/>
</dbReference>
<evidence type="ECO:0000256" key="3">
    <source>
        <dbReference type="ARBA" id="ARBA00022989"/>
    </source>
</evidence>
<dbReference type="EMBL" id="LIAE01006464">
    <property type="protein sequence ID" value="PAV89247.1"/>
    <property type="molecule type" value="Genomic_DNA"/>
</dbReference>
<comment type="caution">
    <text evidence="7">The sequence shown here is derived from an EMBL/GenBank/DDBJ whole genome shotgun (WGS) entry which is preliminary data.</text>
</comment>
<evidence type="ECO:0000256" key="6">
    <source>
        <dbReference type="SAM" id="Phobius"/>
    </source>
</evidence>
<dbReference type="AlphaFoldDB" id="A0A2A2LTF1"/>
<feature type="region of interest" description="Disordered" evidence="5">
    <location>
        <begin position="11"/>
        <end position="37"/>
    </location>
</feature>